<evidence type="ECO:0000313" key="3">
    <source>
        <dbReference type="EMBL" id="GAA0873902.1"/>
    </source>
</evidence>
<comment type="similarity">
    <text evidence="1">Belongs to the esterase D family.</text>
</comment>
<dbReference type="PROSITE" id="PS51257">
    <property type="entry name" value="PROKAR_LIPOPROTEIN"/>
    <property type="match status" value="1"/>
</dbReference>
<keyword evidence="2 3" id="KW-0378">Hydrolase</keyword>
<dbReference type="RefSeq" id="WP_343784405.1">
    <property type="nucleotide sequence ID" value="NZ_BAAAFH010000003.1"/>
</dbReference>
<protein>
    <submittedName>
        <fullName evidence="3">Alpha/beta hydrolase-fold protein</fullName>
    </submittedName>
</protein>
<dbReference type="InterPro" id="IPR052558">
    <property type="entry name" value="Siderophore_Hydrolase_D"/>
</dbReference>
<keyword evidence="4" id="KW-1185">Reference proteome</keyword>
<organism evidence="3 4">
    <name type="scientific">Wandonia haliotis</name>
    <dbReference type="NCBI Taxonomy" id="574963"/>
    <lineage>
        <taxon>Bacteria</taxon>
        <taxon>Pseudomonadati</taxon>
        <taxon>Bacteroidota</taxon>
        <taxon>Flavobacteriia</taxon>
        <taxon>Flavobacteriales</taxon>
        <taxon>Crocinitomicaceae</taxon>
        <taxon>Wandonia</taxon>
    </lineage>
</organism>
<evidence type="ECO:0000313" key="4">
    <source>
        <dbReference type="Proteomes" id="UP001501126"/>
    </source>
</evidence>
<name>A0ABN1ML38_9FLAO</name>
<dbReference type="InterPro" id="IPR029058">
    <property type="entry name" value="AB_hydrolase_fold"/>
</dbReference>
<reference evidence="3 4" key="1">
    <citation type="journal article" date="2019" name="Int. J. Syst. Evol. Microbiol.">
        <title>The Global Catalogue of Microorganisms (GCM) 10K type strain sequencing project: providing services to taxonomists for standard genome sequencing and annotation.</title>
        <authorList>
            <consortium name="The Broad Institute Genomics Platform"/>
            <consortium name="The Broad Institute Genome Sequencing Center for Infectious Disease"/>
            <person name="Wu L."/>
            <person name="Ma J."/>
        </authorList>
    </citation>
    <scope>NUCLEOTIDE SEQUENCE [LARGE SCALE GENOMIC DNA]</scope>
    <source>
        <strain evidence="3 4">JCM 16083</strain>
    </source>
</reference>
<gene>
    <name evidence="3" type="ORF">GCM10009118_03100</name>
</gene>
<dbReference type="Pfam" id="PF00756">
    <property type="entry name" value="Esterase"/>
    <property type="match status" value="1"/>
</dbReference>
<dbReference type="PANTHER" id="PTHR40841:SF2">
    <property type="entry name" value="SIDEROPHORE-DEGRADING ESTERASE (EUROFUNG)"/>
    <property type="match status" value="1"/>
</dbReference>
<evidence type="ECO:0000256" key="2">
    <source>
        <dbReference type="ARBA" id="ARBA00022801"/>
    </source>
</evidence>
<dbReference type="Proteomes" id="UP001501126">
    <property type="component" value="Unassembled WGS sequence"/>
</dbReference>
<accession>A0ABN1ML38</accession>
<dbReference type="SUPFAM" id="SSF53474">
    <property type="entry name" value="alpha/beta-Hydrolases"/>
    <property type="match status" value="1"/>
</dbReference>
<dbReference type="Gene3D" id="3.40.50.1820">
    <property type="entry name" value="alpha/beta hydrolase"/>
    <property type="match status" value="1"/>
</dbReference>
<comment type="caution">
    <text evidence="3">The sequence shown here is derived from an EMBL/GenBank/DDBJ whole genome shotgun (WGS) entry which is preliminary data.</text>
</comment>
<proteinExistence type="inferred from homology"/>
<evidence type="ECO:0000256" key="1">
    <source>
        <dbReference type="ARBA" id="ARBA00005622"/>
    </source>
</evidence>
<sequence>MKTGGKLYRSFLVFALGMATLSSCKKEKLSELGEIHAFDLYSQQTQTTYSIRAVIPNTYNPATPAKMIYLLDGDDYLREAAEVIHKTGKTDHIVVGIGYKGKNLRGRDFSYPADPDFPGESGGGKNFLICLTEELIPNVETELGIPVKSRTLYGHSLGGFFSTYVFLQQDIEHPFTTIIAASPNLMWYNAYLFQSEEAYSKQSGALPGNLYMTMGDLEGASMNLAFGAFTEQLFLRDYDSLHFQYEKLENTSHRNSPIVSFENGLSLIP</sequence>
<dbReference type="PANTHER" id="PTHR40841">
    <property type="entry name" value="SIDEROPHORE TRIACETYLFUSARININE C ESTERASE"/>
    <property type="match status" value="1"/>
</dbReference>
<dbReference type="EMBL" id="BAAAFH010000003">
    <property type="protein sequence ID" value="GAA0873902.1"/>
    <property type="molecule type" value="Genomic_DNA"/>
</dbReference>
<dbReference type="InterPro" id="IPR000801">
    <property type="entry name" value="Esterase-like"/>
</dbReference>
<dbReference type="GO" id="GO:0016787">
    <property type="term" value="F:hydrolase activity"/>
    <property type="evidence" value="ECO:0007669"/>
    <property type="project" value="UniProtKB-KW"/>
</dbReference>